<dbReference type="PIRSF" id="PIRSF000097">
    <property type="entry name" value="AKR"/>
    <property type="match status" value="1"/>
</dbReference>
<dbReference type="Gene3D" id="3.20.20.100">
    <property type="entry name" value="NADP-dependent oxidoreductase domain"/>
    <property type="match status" value="1"/>
</dbReference>
<dbReference type="PANTHER" id="PTHR43827">
    <property type="entry name" value="2,5-DIKETO-D-GLUCONIC ACID REDUCTASE"/>
    <property type="match status" value="1"/>
</dbReference>
<evidence type="ECO:0000256" key="6">
    <source>
        <dbReference type="PIRSR" id="PIRSR000097-3"/>
    </source>
</evidence>
<dbReference type="Pfam" id="PF00248">
    <property type="entry name" value="Aldo_ket_red"/>
    <property type="match status" value="1"/>
</dbReference>
<keyword evidence="2" id="KW-0521">NADP</keyword>
<organism evidence="8 9">
    <name type="scientific">Microthyrium microscopicum</name>
    <dbReference type="NCBI Taxonomy" id="703497"/>
    <lineage>
        <taxon>Eukaryota</taxon>
        <taxon>Fungi</taxon>
        <taxon>Dikarya</taxon>
        <taxon>Ascomycota</taxon>
        <taxon>Pezizomycotina</taxon>
        <taxon>Dothideomycetes</taxon>
        <taxon>Dothideomycetes incertae sedis</taxon>
        <taxon>Microthyriales</taxon>
        <taxon>Microthyriaceae</taxon>
        <taxon>Microthyrium</taxon>
    </lineage>
</organism>
<dbReference type="InterPro" id="IPR020471">
    <property type="entry name" value="AKR"/>
</dbReference>
<evidence type="ECO:0000256" key="4">
    <source>
        <dbReference type="PIRSR" id="PIRSR000097-1"/>
    </source>
</evidence>
<dbReference type="GO" id="GO:0016652">
    <property type="term" value="F:oxidoreductase activity, acting on NAD(P)H as acceptor"/>
    <property type="evidence" value="ECO:0007669"/>
    <property type="project" value="InterPro"/>
</dbReference>
<evidence type="ECO:0000256" key="2">
    <source>
        <dbReference type="ARBA" id="ARBA00022857"/>
    </source>
</evidence>
<evidence type="ECO:0000259" key="7">
    <source>
        <dbReference type="Pfam" id="PF00248"/>
    </source>
</evidence>
<dbReference type="InterPro" id="IPR044494">
    <property type="entry name" value="AKR3C2/3"/>
</dbReference>
<feature type="binding site" evidence="5">
    <location>
        <position position="120"/>
    </location>
    <ligand>
        <name>substrate</name>
    </ligand>
</feature>
<dbReference type="GO" id="GO:0016616">
    <property type="term" value="F:oxidoreductase activity, acting on the CH-OH group of donors, NAD or NADP as acceptor"/>
    <property type="evidence" value="ECO:0007669"/>
    <property type="project" value="UniProtKB-ARBA"/>
</dbReference>
<dbReference type="AlphaFoldDB" id="A0A6A6UJV0"/>
<dbReference type="InterPro" id="IPR023210">
    <property type="entry name" value="NADP_OxRdtase_dom"/>
</dbReference>
<dbReference type="EMBL" id="MU004232">
    <property type="protein sequence ID" value="KAF2672492.1"/>
    <property type="molecule type" value="Genomic_DNA"/>
</dbReference>
<evidence type="ECO:0000313" key="9">
    <source>
        <dbReference type="Proteomes" id="UP000799302"/>
    </source>
</evidence>
<dbReference type="SUPFAM" id="SSF51430">
    <property type="entry name" value="NAD(P)-linked oxidoreductase"/>
    <property type="match status" value="1"/>
</dbReference>
<proteinExistence type="inferred from homology"/>
<keyword evidence="9" id="KW-1185">Reference proteome</keyword>
<dbReference type="FunFam" id="3.20.20.100:FF:000002">
    <property type="entry name" value="2,5-diketo-D-gluconic acid reductase A"/>
    <property type="match status" value="1"/>
</dbReference>
<dbReference type="OrthoDB" id="416253at2759"/>
<evidence type="ECO:0000256" key="3">
    <source>
        <dbReference type="ARBA" id="ARBA00023002"/>
    </source>
</evidence>
<dbReference type="CDD" id="cd19120">
    <property type="entry name" value="AKR_AKR3C2-3"/>
    <property type="match status" value="1"/>
</dbReference>
<dbReference type="PANTHER" id="PTHR43827:SF3">
    <property type="entry name" value="NADP-DEPENDENT OXIDOREDUCTASE DOMAIN-CONTAINING PROTEIN"/>
    <property type="match status" value="1"/>
</dbReference>
<dbReference type="InterPro" id="IPR036812">
    <property type="entry name" value="NAD(P)_OxRdtase_dom_sf"/>
</dbReference>
<name>A0A6A6UJV0_9PEZI</name>
<feature type="site" description="Lowers pKa of active site Tyr" evidence="6">
    <location>
        <position position="90"/>
    </location>
</feature>
<gene>
    <name evidence="8" type="ORF">BT63DRAFT_432097</name>
</gene>
<accession>A0A6A6UJV0</accession>
<evidence type="ECO:0000313" key="8">
    <source>
        <dbReference type="EMBL" id="KAF2672492.1"/>
    </source>
</evidence>
<feature type="active site" description="Proton donor" evidence="4">
    <location>
        <position position="65"/>
    </location>
</feature>
<evidence type="ECO:0000256" key="1">
    <source>
        <dbReference type="ARBA" id="ARBA00007905"/>
    </source>
</evidence>
<sequence length="300" mass="33284">MANIHTPIPALKLNDGTSIPMLSYGTGTARSKRGKAEEEVDREIVDGCKLAMKLNYTHFDCAESYRNEVDLGVAIKESKIDPKNLYITTKVMHSVGDIDSAIKTSLKKLQLPKVDLYLIHAPYFANEGKDEQKLQEAWKAMEKVQADGLATSIGVSNFLPAHLEAIMKTAKVTPACNQVEFHPYLPRKDLVAANKKYGIATAAYGPLSAVTKAAPGPVDDELASLARKYAVSPAEICLRWAIDQDVIAITTSDKEQRLSDYLRVTKFKLTPEEIRRLSEEGDKKHFRGFWGAKFASDERL</sequence>
<protein>
    <submittedName>
        <fullName evidence="8">Ketoreductase</fullName>
    </submittedName>
</protein>
<evidence type="ECO:0000256" key="5">
    <source>
        <dbReference type="PIRSR" id="PIRSR000097-2"/>
    </source>
</evidence>
<dbReference type="PRINTS" id="PR00069">
    <property type="entry name" value="ALDKETRDTASE"/>
</dbReference>
<reference evidence="8" key="1">
    <citation type="journal article" date="2020" name="Stud. Mycol.">
        <title>101 Dothideomycetes genomes: a test case for predicting lifestyles and emergence of pathogens.</title>
        <authorList>
            <person name="Haridas S."/>
            <person name="Albert R."/>
            <person name="Binder M."/>
            <person name="Bloem J."/>
            <person name="Labutti K."/>
            <person name="Salamov A."/>
            <person name="Andreopoulos B."/>
            <person name="Baker S."/>
            <person name="Barry K."/>
            <person name="Bills G."/>
            <person name="Bluhm B."/>
            <person name="Cannon C."/>
            <person name="Castanera R."/>
            <person name="Culley D."/>
            <person name="Daum C."/>
            <person name="Ezra D."/>
            <person name="Gonzalez J."/>
            <person name="Henrissat B."/>
            <person name="Kuo A."/>
            <person name="Liang C."/>
            <person name="Lipzen A."/>
            <person name="Lutzoni F."/>
            <person name="Magnuson J."/>
            <person name="Mondo S."/>
            <person name="Nolan M."/>
            <person name="Ohm R."/>
            <person name="Pangilinan J."/>
            <person name="Park H.-J."/>
            <person name="Ramirez L."/>
            <person name="Alfaro M."/>
            <person name="Sun H."/>
            <person name="Tritt A."/>
            <person name="Yoshinaga Y."/>
            <person name="Zwiers L.-H."/>
            <person name="Turgeon B."/>
            <person name="Goodwin S."/>
            <person name="Spatafora J."/>
            <person name="Crous P."/>
            <person name="Grigoriev I."/>
        </authorList>
    </citation>
    <scope>NUCLEOTIDE SEQUENCE</scope>
    <source>
        <strain evidence="8">CBS 115976</strain>
    </source>
</reference>
<dbReference type="Proteomes" id="UP000799302">
    <property type="component" value="Unassembled WGS sequence"/>
</dbReference>
<feature type="domain" description="NADP-dependent oxidoreductase" evidence="7">
    <location>
        <begin position="24"/>
        <end position="278"/>
    </location>
</feature>
<keyword evidence="3" id="KW-0560">Oxidoreductase</keyword>
<comment type="similarity">
    <text evidence="1">Belongs to the aldo/keto reductase family.</text>
</comment>